<dbReference type="InterPro" id="IPR036188">
    <property type="entry name" value="FAD/NAD-bd_sf"/>
</dbReference>
<proteinExistence type="predicted"/>
<name>A0AAF1KAA5_9HYPH</name>
<dbReference type="InterPro" id="IPR038732">
    <property type="entry name" value="HpyO/CreE_NAD-binding"/>
</dbReference>
<dbReference type="PANTHER" id="PTHR40254">
    <property type="entry name" value="BLR0577 PROTEIN"/>
    <property type="match status" value="1"/>
</dbReference>
<sequence>MTRIAIIGSGPTGIYTLKGLVGSSVPLSITIFEIEPDPGKGTPYHPALNDQAMLSNIASIELPPICETLVAWLRRQTDTELERLHVLREAIDEREFYPRVVLGEYLQAQFSQLVQAGTERGHRIDIKPRHRVIDIALQVDDIALVAQRTDGTQADYGFDHVVMATGHDWPDNIEIKPGYFMSPWPAVNLKSIGNCAVGILGTSLSAIDAMVTVATAHGAFYVDASGLLEYQQAAGSEGFGITMMSRKGLLPEADFYHEIPYLPLQFCTKEAIDTLLATGRGNLLDDIFDLFKAELLASDPEYSATIGLSLRTIETIGPAYFAERESRDPFAWAALNLAEAARNKQQRHTVPWRYAILRMHEAIARAVPQLDSDDLKRFHKHFKSIFIDDYATVPHESIKRILALRRAGKLDIVALGDEYEIDNERVERGAEVTYDGKTLAFGAFIDATGQHPLSVRDIPFPTLLKQGVIRKAATSAASSIILPGDHQAVVRTGGIDLDDAFRPRFESPVSNKLYCAAISFLLHKLPFVQGITSANDIGGVVSAAILADSMPAGAIASTPELLAAS</sequence>
<feature type="domain" description="FAD-dependent urate hydroxylase HpyO/Asp monooxygenase CreE-like FAD/NAD(P)-binding" evidence="1">
    <location>
        <begin position="5"/>
        <end position="167"/>
    </location>
</feature>
<reference evidence="3" key="2">
    <citation type="journal article" date="2023" name="MicrobiologyOpen">
        <title>Genomics of the tumorigenes clade of the family Rhizobiaceae and description of Rhizobium rhododendri sp. nov.</title>
        <authorList>
            <person name="Kuzmanovic N."/>
            <person name="diCenzo G.C."/>
            <person name="Bunk B."/>
            <person name="Sproeer C."/>
            <person name="Fruehling A."/>
            <person name="Neumann-Schaal M."/>
            <person name="Overmann J."/>
            <person name="Smalla K."/>
        </authorList>
    </citation>
    <scope>NUCLEOTIDE SEQUENCE [LARGE SCALE GENOMIC DNA]</scope>
    <source>
        <strain evidence="3">1078</strain>
        <plasmid evidence="3">unnamed3</plasmid>
    </source>
</reference>
<dbReference type="SUPFAM" id="SSF51905">
    <property type="entry name" value="FAD/NAD(P)-binding domain"/>
    <property type="match status" value="1"/>
</dbReference>
<dbReference type="Proteomes" id="UP000249499">
    <property type="component" value="Plasmid unnamed3"/>
</dbReference>
<keyword evidence="3" id="KW-1185">Reference proteome</keyword>
<dbReference type="AlphaFoldDB" id="A0AAF1KAA5"/>
<reference evidence="2 3" key="1">
    <citation type="journal article" date="2018" name="Sci. Rep.">
        <title>Rhizobium tumorigenes sp. nov., a novel plant tumorigenic bacterium isolated from cane gall tumors on thornless blackberry.</title>
        <authorList>
            <person name="Kuzmanovi N."/>
            <person name="Smalla K."/>
            <person name="Gronow S."/>
            <person name="PuBawska J."/>
        </authorList>
    </citation>
    <scope>NUCLEOTIDE SEQUENCE [LARGE SCALE GENOMIC DNA]</scope>
    <source>
        <strain evidence="2 3">1078</strain>
    </source>
</reference>
<dbReference type="RefSeq" id="WP_111218574.1">
    <property type="nucleotide sequence ID" value="NZ_CP117260.1"/>
</dbReference>
<evidence type="ECO:0000313" key="2">
    <source>
        <dbReference type="EMBL" id="WFR99322.1"/>
    </source>
</evidence>
<evidence type="ECO:0000313" key="3">
    <source>
        <dbReference type="Proteomes" id="UP000249499"/>
    </source>
</evidence>
<evidence type="ECO:0000259" key="1">
    <source>
        <dbReference type="Pfam" id="PF13454"/>
    </source>
</evidence>
<keyword evidence="2" id="KW-0614">Plasmid</keyword>
<dbReference type="EMBL" id="CP117260">
    <property type="protein sequence ID" value="WFR99322.1"/>
    <property type="molecule type" value="Genomic_DNA"/>
</dbReference>
<organism evidence="2 3">
    <name type="scientific">Rhizobium tumorigenes</name>
    <dbReference type="NCBI Taxonomy" id="2041385"/>
    <lineage>
        <taxon>Bacteria</taxon>
        <taxon>Pseudomonadati</taxon>
        <taxon>Pseudomonadota</taxon>
        <taxon>Alphaproteobacteria</taxon>
        <taxon>Hyphomicrobiales</taxon>
        <taxon>Rhizobiaceae</taxon>
        <taxon>Rhizobium/Agrobacterium group</taxon>
        <taxon>Rhizobium</taxon>
    </lineage>
</organism>
<dbReference type="InterPro" id="IPR052189">
    <property type="entry name" value="L-asp_N-monooxygenase_NS-form"/>
</dbReference>
<geneLocation type="plasmid" evidence="2 3">
    <name>unnamed3</name>
</geneLocation>
<dbReference type="Pfam" id="PF13454">
    <property type="entry name" value="NAD_binding_9"/>
    <property type="match status" value="1"/>
</dbReference>
<accession>A0AAF1KAA5</accession>
<protein>
    <submittedName>
        <fullName evidence="2">FAD/NAD(P)-binding protein</fullName>
    </submittedName>
</protein>
<dbReference type="KEGG" id="rtu:PR017_27175"/>
<gene>
    <name evidence="2" type="ORF">PR017_27175</name>
</gene>
<dbReference type="PANTHER" id="PTHR40254:SF1">
    <property type="entry name" value="BLR0577 PROTEIN"/>
    <property type="match status" value="1"/>
</dbReference>
<dbReference type="Gene3D" id="3.50.50.60">
    <property type="entry name" value="FAD/NAD(P)-binding domain"/>
    <property type="match status" value="1"/>
</dbReference>